<accession>A0ABX1WZZ8</accession>
<dbReference type="Pfam" id="PF01841">
    <property type="entry name" value="Transglut_core"/>
    <property type="match status" value="1"/>
</dbReference>
<feature type="chain" id="PRO_5047347461" description="Transglutaminase-like domain-containing protein" evidence="1">
    <location>
        <begin position="25"/>
        <end position="350"/>
    </location>
</feature>
<keyword evidence="1" id="KW-0732">Signal</keyword>
<protein>
    <recommendedName>
        <fullName evidence="2">Transglutaminase-like domain-containing protein</fullName>
    </recommendedName>
</protein>
<proteinExistence type="predicted"/>
<name>A0ABX1WZZ8_9BACT</name>
<sequence>MSHMIRKLLIILSFVLISLATPSAQEKPVIKFGHIDKHVRKTPDSVTYNLVKLHNYLAEPAVTQSEAVRAFYFWIIKNISYKNKIELLYDPKVLFYMGSNNCSTPVCVLKRKMAVCEGFSRLFQYFCQQSGIECYSISGYITKNGALQDRATHAWNVAKVDGVWFCFDLSWANAILHHTGIKSKANEFFMATPEEFINTHMPLIPMWQFLENPVPLEIFNAGEDAIDRYIAETPKSYHFTDSIAEYNKLTSSKRRLKTAEEIYRVNPANKFNLAMEYYRYSRIILNFEGDIDALQYYHFIKARKKLIKAVELFSTSTDISSKIMKLQSMDNLRIIERVIDQESENFIYLD</sequence>
<comment type="caution">
    <text evidence="3">The sequence shown here is derived from an EMBL/GenBank/DDBJ whole genome shotgun (WGS) entry which is preliminary data.</text>
</comment>
<feature type="domain" description="Transglutaminase-like" evidence="2">
    <location>
        <begin position="108"/>
        <end position="171"/>
    </location>
</feature>
<feature type="signal peptide" evidence="1">
    <location>
        <begin position="1"/>
        <end position="24"/>
    </location>
</feature>
<evidence type="ECO:0000259" key="2">
    <source>
        <dbReference type="SMART" id="SM00460"/>
    </source>
</evidence>
<evidence type="ECO:0000256" key="1">
    <source>
        <dbReference type="SAM" id="SignalP"/>
    </source>
</evidence>
<dbReference type="SMART" id="SM00460">
    <property type="entry name" value="TGc"/>
    <property type="match status" value="1"/>
</dbReference>
<dbReference type="PANTHER" id="PTHR46333:SF2">
    <property type="entry name" value="CYTOKINESIS PROTEIN 3"/>
    <property type="match status" value="1"/>
</dbReference>
<dbReference type="InterPro" id="IPR038765">
    <property type="entry name" value="Papain-like_cys_pep_sf"/>
</dbReference>
<gene>
    <name evidence="3" type="ORF">ELS83_16910</name>
</gene>
<organism evidence="3 4">
    <name type="scientific">Marinifilum caeruleilacunae</name>
    <dbReference type="NCBI Taxonomy" id="2499076"/>
    <lineage>
        <taxon>Bacteria</taxon>
        <taxon>Pseudomonadati</taxon>
        <taxon>Bacteroidota</taxon>
        <taxon>Bacteroidia</taxon>
        <taxon>Marinilabiliales</taxon>
        <taxon>Marinifilaceae</taxon>
    </lineage>
</organism>
<dbReference type="SUPFAM" id="SSF54001">
    <property type="entry name" value="Cysteine proteinases"/>
    <property type="match status" value="1"/>
</dbReference>
<reference evidence="3 4" key="1">
    <citation type="submission" date="2018-12" db="EMBL/GenBank/DDBJ databases">
        <title>Marinifilum JC070 sp. nov., a marine bacterium isolated from Yongle Blue Hole in the South China Sea.</title>
        <authorList>
            <person name="Fu T."/>
        </authorList>
    </citation>
    <scope>NUCLEOTIDE SEQUENCE [LARGE SCALE GENOMIC DNA]</scope>
    <source>
        <strain evidence="3 4">JC070</strain>
    </source>
</reference>
<evidence type="ECO:0000313" key="3">
    <source>
        <dbReference type="EMBL" id="NOU61486.1"/>
    </source>
</evidence>
<dbReference type="EMBL" id="RZNH01000034">
    <property type="protein sequence ID" value="NOU61486.1"/>
    <property type="molecule type" value="Genomic_DNA"/>
</dbReference>
<evidence type="ECO:0000313" key="4">
    <source>
        <dbReference type="Proteomes" id="UP000732105"/>
    </source>
</evidence>
<dbReference type="Gene3D" id="3.10.620.30">
    <property type="match status" value="1"/>
</dbReference>
<dbReference type="InterPro" id="IPR052557">
    <property type="entry name" value="CAP/Cytokinesis_protein"/>
</dbReference>
<dbReference type="Proteomes" id="UP000732105">
    <property type="component" value="Unassembled WGS sequence"/>
</dbReference>
<keyword evidence="4" id="KW-1185">Reference proteome</keyword>
<dbReference type="PANTHER" id="PTHR46333">
    <property type="entry name" value="CYTOKINESIS PROTEIN 3"/>
    <property type="match status" value="1"/>
</dbReference>
<dbReference type="InterPro" id="IPR002931">
    <property type="entry name" value="Transglutaminase-like"/>
</dbReference>